<dbReference type="Proteomes" id="UP000054324">
    <property type="component" value="Unassembled WGS sequence"/>
</dbReference>
<dbReference type="EMBL" id="KL596633">
    <property type="protein sequence ID" value="KER32554.1"/>
    <property type="molecule type" value="Genomic_DNA"/>
</dbReference>
<dbReference type="RefSeq" id="XP_009163718.1">
    <property type="nucleotide sequence ID" value="XM_009165454.1"/>
</dbReference>
<dbReference type="AlphaFoldDB" id="A0A075AJ07"/>
<name>A0A075AJ07_OPIVI</name>
<dbReference type="KEGG" id="ovi:T265_01428"/>
<protein>
    <submittedName>
        <fullName evidence="2">Uncharacterized protein</fullName>
    </submittedName>
</protein>
<feature type="compositionally biased region" description="Basic and acidic residues" evidence="1">
    <location>
        <begin position="110"/>
        <end position="119"/>
    </location>
</feature>
<evidence type="ECO:0000313" key="3">
    <source>
        <dbReference type="Proteomes" id="UP000054324"/>
    </source>
</evidence>
<evidence type="ECO:0000313" key="2">
    <source>
        <dbReference type="EMBL" id="KER32554.1"/>
    </source>
</evidence>
<keyword evidence="3" id="KW-1185">Reference proteome</keyword>
<proteinExistence type="predicted"/>
<feature type="region of interest" description="Disordered" evidence="1">
    <location>
        <begin position="84"/>
        <end position="119"/>
    </location>
</feature>
<dbReference type="CTD" id="20315616"/>
<reference evidence="2 3" key="1">
    <citation type="submission" date="2013-11" db="EMBL/GenBank/DDBJ databases">
        <title>Opisthorchis viverrini - life in the bile duct.</title>
        <authorList>
            <person name="Young N.D."/>
            <person name="Nagarajan N."/>
            <person name="Lin S.J."/>
            <person name="Korhonen P.K."/>
            <person name="Jex A.R."/>
            <person name="Hall R.S."/>
            <person name="Safavi-Hemami H."/>
            <person name="Kaewkong W."/>
            <person name="Bertrand D."/>
            <person name="Gao S."/>
            <person name="Seet Q."/>
            <person name="Wongkham S."/>
            <person name="Teh B.T."/>
            <person name="Wongkham C."/>
            <person name="Intapan P.M."/>
            <person name="Maleewong W."/>
            <person name="Yang X."/>
            <person name="Hu M."/>
            <person name="Wang Z."/>
            <person name="Hofmann A."/>
            <person name="Sternberg P.W."/>
            <person name="Tan P."/>
            <person name="Wang J."/>
            <person name="Gasser R.B."/>
        </authorList>
    </citation>
    <scope>NUCLEOTIDE SEQUENCE [LARGE SCALE GENOMIC DNA]</scope>
</reference>
<sequence>MASQNSVKEITKSLCVVAAVQLRVWGLRVLSCALLYRIGQFKQIDFTLKAGVRDGLELVPDCGGRKAFPSGDQHVYSHWKSGAAFPQGRTRKEKSALETANSHHPMIGRDPSDHSIRSK</sequence>
<accession>A0A075AJ07</accession>
<gene>
    <name evidence="2" type="ORF">T265_01428</name>
</gene>
<dbReference type="GeneID" id="20315616"/>
<organism evidence="2 3">
    <name type="scientific">Opisthorchis viverrini</name>
    <name type="common">Southeast Asian liver fluke</name>
    <dbReference type="NCBI Taxonomy" id="6198"/>
    <lineage>
        <taxon>Eukaryota</taxon>
        <taxon>Metazoa</taxon>
        <taxon>Spiralia</taxon>
        <taxon>Lophotrochozoa</taxon>
        <taxon>Platyhelminthes</taxon>
        <taxon>Trematoda</taxon>
        <taxon>Digenea</taxon>
        <taxon>Opisthorchiida</taxon>
        <taxon>Opisthorchiata</taxon>
        <taxon>Opisthorchiidae</taxon>
        <taxon>Opisthorchis</taxon>
    </lineage>
</organism>
<evidence type="ECO:0000256" key="1">
    <source>
        <dbReference type="SAM" id="MobiDB-lite"/>
    </source>
</evidence>